<organism evidence="3 4">
    <name type="scientific">Anopheles farauti</name>
    <dbReference type="NCBI Taxonomy" id="69004"/>
    <lineage>
        <taxon>Eukaryota</taxon>
        <taxon>Metazoa</taxon>
        <taxon>Ecdysozoa</taxon>
        <taxon>Arthropoda</taxon>
        <taxon>Hexapoda</taxon>
        <taxon>Insecta</taxon>
        <taxon>Pterygota</taxon>
        <taxon>Neoptera</taxon>
        <taxon>Endopterygota</taxon>
        <taxon>Diptera</taxon>
        <taxon>Nematocera</taxon>
        <taxon>Culicoidea</taxon>
        <taxon>Culicidae</taxon>
        <taxon>Anophelinae</taxon>
        <taxon>Anopheles</taxon>
    </lineage>
</organism>
<feature type="region of interest" description="Disordered" evidence="1">
    <location>
        <begin position="59"/>
        <end position="85"/>
    </location>
</feature>
<dbReference type="InterPro" id="IPR029021">
    <property type="entry name" value="Prot-tyrosine_phosphatase-like"/>
</dbReference>
<dbReference type="PANTHER" id="PTHR45734:SF10">
    <property type="entry name" value="BLISTERY, ISOFORM A"/>
    <property type="match status" value="1"/>
</dbReference>
<proteinExistence type="predicted"/>
<dbReference type="PROSITE" id="PS51182">
    <property type="entry name" value="C2_TENSIN"/>
    <property type="match status" value="1"/>
</dbReference>
<dbReference type="PANTHER" id="PTHR45734">
    <property type="entry name" value="TENSIN"/>
    <property type="match status" value="1"/>
</dbReference>
<dbReference type="AlphaFoldDB" id="A0A182PZU7"/>
<protein>
    <recommendedName>
        <fullName evidence="2">C2 tensin-type domain-containing protein</fullName>
    </recommendedName>
</protein>
<dbReference type="Pfam" id="PF10409">
    <property type="entry name" value="PTEN_C2"/>
    <property type="match status" value="1"/>
</dbReference>
<dbReference type="InterPro" id="IPR035892">
    <property type="entry name" value="C2_domain_sf"/>
</dbReference>
<evidence type="ECO:0000256" key="1">
    <source>
        <dbReference type="SAM" id="MobiDB-lite"/>
    </source>
</evidence>
<feature type="compositionally biased region" description="Polar residues" evidence="1">
    <location>
        <begin position="142"/>
        <end position="151"/>
    </location>
</feature>
<dbReference type="EMBL" id="AXCN02000252">
    <property type="status" value="NOT_ANNOTATED_CDS"/>
    <property type="molecule type" value="Genomic_DNA"/>
</dbReference>
<dbReference type="InterPro" id="IPR051484">
    <property type="entry name" value="Tensin_PTEN_phosphatase"/>
</dbReference>
<dbReference type="Gene3D" id="3.90.190.10">
    <property type="entry name" value="Protein tyrosine phosphatase superfamily"/>
    <property type="match status" value="1"/>
</dbReference>
<dbReference type="Gene3D" id="2.60.40.1110">
    <property type="match status" value="1"/>
</dbReference>
<reference evidence="3" key="2">
    <citation type="submission" date="2020-05" db="UniProtKB">
        <authorList>
            <consortium name="EnsemblMetazoa"/>
        </authorList>
    </citation>
    <scope>IDENTIFICATION</scope>
    <source>
        <strain evidence="3">FAR1</strain>
    </source>
</reference>
<dbReference type="STRING" id="69004.A0A182PZU7"/>
<dbReference type="SUPFAM" id="SSF49562">
    <property type="entry name" value="C2 domain (Calcium/lipid-binding domain, CaLB)"/>
    <property type="match status" value="1"/>
</dbReference>
<keyword evidence="4" id="KW-1185">Reference proteome</keyword>
<name>A0A182PZU7_9DIPT</name>
<evidence type="ECO:0000259" key="2">
    <source>
        <dbReference type="PROSITE" id="PS51182"/>
    </source>
</evidence>
<accession>A0A182PZU7</accession>
<feature type="region of interest" description="Disordered" evidence="1">
    <location>
        <begin position="135"/>
        <end position="159"/>
    </location>
</feature>
<feature type="domain" description="C2 tensin-type" evidence="2">
    <location>
        <begin position="304"/>
        <end position="438"/>
    </location>
</feature>
<dbReference type="Proteomes" id="UP000075886">
    <property type="component" value="Unassembled WGS sequence"/>
</dbReference>
<dbReference type="VEuPathDB" id="VectorBase:AFAF000266"/>
<dbReference type="SMART" id="SM01326">
    <property type="entry name" value="PTEN_C2"/>
    <property type="match status" value="1"/>
</dbReference>
<evidence type="ECO:0000313" key="4">
    <source>
        <dbReference type="Proteomes" id="UP000075886"/>
    </source>
</evidence>
<dbReference type="EnsemblMetazoa" id="AFAF000266-RA">
    <property type="protein sequence ID" value="AFAF000266-PA"/>
    <property type="gene ID" value="AFAF000266"/>
</dbReference>
<dbReference type="InterPro" id="IPR014020">
    <property type="entry name" value="Tensin_C2-dom"/>
</dbReference>
<dbReference type="SUPFAM" id="SSF52799">
    <property type="entry name" value="(Phosphotyrosine protein) phosphatases II"/>
    <property type="match status" value="1"/>
</dbReference>
<dbReference type="GO" id="GO:0005925">
    <property type="term" value="C:focal adhesion"/>
    <property type="evidence" value="ECO:0007669"/>
    <property type="project" value="TreeGrafter"/>
</dbReference>
<sequence>MYDDHYDETTDPTVPRCSVATFLHRIAFTVLHASFFLENKNGREEEQQAVNKYNSLPLHAQQQQQQQPRPTTNLNHVNNNHYHNYSLQPHYRQPAASPQLQQHHAYPAVRIAGEPTPHQSLRLNYVTERILASTLPARRHQNGSTSPHTNGTPPPADEHERELISMLEQKHKQNYRILDLESRLANITLEKLCELCKYIDSWLGSGKEKIVVLQDREDKHRLGTAIAAYLQYQKICGSNIPQTGGHTPGSGTDNGRRTPTWLDLDIYSMQKFLETVAGPLRIPSHKRYIQYFSGLLSGVIKLNSSSFFLKAIRVESPPCLHYRAITVNSEWRSFIKIFEGVRCLFTSDIYVIPITTRHFIYEIKHPLRLRGDILVRCYQIIPNNNKATYEKELIASVQFHTCAITEKEVQFTKGDLDLACEDERFSAEHRMTFCFDTVPNERPMVLVFQDPLVRVEPIAENGDHLETINEDCDDTQALTFDVHAVR</sequence>
<feature type="compositionally biased region" description="Low complexity" evidence="1">
    <location>
        <begin position="61"/>
        <end position="85"/>
    </location>
</feature>
<evidence type="ECO:0000313" key="3">
    <source>
        <dbReference type="EnsemblMetazoa" id="AFAF000266-PA"/>
    </source>
</evidence>
<reference evidence="4" key="1">
    <citation type="submission" date="2014-01" db="EMBL/GenBank/DDBJ databases">
        <title>The Genome Sequence of Anopheles farauti FAR1 (V2).</title>
        <authorList>
            <consortium name="The Broad Institute Genomics Platform"/>
            <person name="Neafsey D.E."/>
            <person name="Besansky N."/>
            <person name="Howell P."/>
            <person name="Walton C."/>
            <person name="Young S.K."/>
            <person name="Zeng Q."/>
            <person name="Gargeya S."/>
            <person name="Fitzgerald M."/>
            <person name="Haas B."/>
            <person name="Abouelleil A."/>
            <person name="Allen A.W."/>
            <person name="Alvarado L."/>
            <person name="Arachchi H.M."/>
            <person name="Berlin A.M."/>
            <person name="Chapman S.B."/>
            <person name="Gainer-Dewar J."/>
            <person name="Goldberg J."/>
            <person name="Griggs A."/>
            <person name="Gujja S."/>
            <person name="Hansen M."/>
            <person name="Howarth C."/>
            <person name="Imamovic A."/>
            <person name="Ireland A."/>
            <person name="Larimer J."/>
            <person name="McCowan C."/>
            <person name="Murphy C."/>
            <person name="Pearson M."/>
            <person name="Poon T.W."/>
            <person name="Priest M."/>
            <person name="Roberts A."/>
            <person name="Saif S."/>
            <person name="Shea T."/>
            <person name="Sisk P."/>
            <person name="Sykes S."/>
            <person name="Wortman J."/>
            <person name="Nusbaum C."/>
            <person name="Birren B."/>
        </authorList>
    </citation>
    <scope>NUCLEOTIDE SEQUENCE [LARGE SCALE GENOMIC DNA]</scope>
    <source>
        <strain evidence="4">FAR1</strain>
    </source>
</reference>